<dbReference type="AlphaFoldDB" id="A0A419TCX5"/>
<keyword evidence="2" id="KW-1003">Cell membrane</keyword>
<feature type="transmembrane region" description="Helical" evidence="3">
    <location>
        <begin position="73"/>
        <end position="90"/>
    </location>
</feature>
<dbReference type="GO" id="GO:0015225">
    <property type="term" value="F:biotin transmembrane transporter activity"/>
    <property type="evidence" value="ECO:0007669"/>
    <property type="project" value="UniProtKB-UniRule"/>
</dbReference>
<evidence type="ECO:0000313" key="4">
    <source>
        <dbReference type="EMBL" id="RKD35333.1"/>
    </source>
</evidence>
<keyword evidence="5" id="KW-1185">Reference proteome</keyword>
<dbReference type="PIRSF" id="PIRSF016661">
    <property type="entry name" value="BioY"/>
    <property type="match status" value="1"/>
</dbReference>
<sequence length="196" mass="21039">MKADQSLKNNIKSRARQPFTTKELAIAGMFAAVLAVISQIAIPMPTGVPITIQIFGVALVGIILGWRLGVLATVVYILLGAVGLPIFSNFRGGINILLSLTGGYIWGWAIMVFLCGLRPKTGSKPLNTLFMFLLPVLGTIVDEIIGGLQWAALSGDMSIYGVFTYSIVAFVPKDIFLTILAVIIGIPVRKAIHKLI</sequence>
<comment type="caution">
    <text evidence="4">The sequence shown here is derived from an EMBL/GenBank/DDBJ whole genome shotgun (WGS) entry which is preliminary data.</text>
</comment>
<feature type="transmembrane region" description="Helical" evidence="3">
    <location>
        <begin position="21"/>
        <end position="42"/>
    </location>
</feature>
<comment type="similarity">
    <text evidence="1 2">Belongs to the BioY family.</text>
</comment>
<feature type="transmembrane region" description="Helical" evidence="3">
    <location>
        <begin position="129"/>
        <end position="151"/>
    </location>
</feature>
<evidence type="ECO:0000256" key="1">
    <source>
        <dbReference type="ARBA" id="ARBA00010692"/>
    </source>
</evidence>
<keyword evidence="3" id="KW-0812">Transmembrane</keyword>
<dbReference type="Gene3D" id="1.10.1760.20">
    <property type="match status" value="1"/>
</dbReference>
<dbReference type="RefSeq" id="WP_243117102.1">
    <property type="nucleotide sequence ID" value="NZ_MCIA01000001.1"/>
</dbReference>
<feature type="transmembrane region" description="Helical" evidence="3">
    <location>
        <begin position="163"/>
        <end position="186"/>
    </location>
</feature>
<proteinExistence type="inferred from homology"/>
<dbReference type="Proteomes" id="UP000284277">
    <property type="component" value="Unassembled WGS sequence"/>
</dbReference>
<evidence type="ECO:0000256" key="3">
    <source>
        <dbReference type="SAM" id="Phobius"/>
    </source>
</evidence>
<keyword evidence="3" id="KW-1133">Transmembrane helix</keyword>
<dbReference type="Pfam" id="PF02632">
    <property type="entry name" value="BioY"/>
    <property type="match status" value="1"/>
</dbReference>
<dbReference type="EMBL" id="MCIA01000001">
    <property type="protein sequence ID" value="RKD35333.1"/>
    <property type="molecule type" value="Genomic_DNA"/>
</dbReference>
<evidence type="ECO:0000313" key="5">
    <source>
        <dbReference type="Proteomes" id="UP000284277"/>
    </source>
</evidence>
<feature type="transmembrane region" description="Helical" evidence="3">
    <location>
        <begin position="96"/>
        <end position="117"/>
    </location>
</feature>
<comment type="subcellular location">
    <subcellularLocation>
        <location evidence="2">Cell membrane</location>
        <topology evidence="2">Multi-pass membrane protein</topology>
    </subcellularLocation>
</comment>
<keyword evidence="2" id="KW-0813">Transport</keyword>
<reference evidence="4 5" key="1">
    <citation type="submission" date="2016-08" db="EMBL/GenBank/DDBJ databases">
        <title>A new outlook on sporulation: Clostridium algidixylanolyticum.</title>
        <authorList>
            <person name="Poppleton D.I."/>
            <person name="Gribaldo S."/>
        </authorList>
    </citation>
    <scope>NUCLEOTIDE SEQUENCE [LARGE SCALE GENOMIC DNA]</scope>
    <source>
        <strain evidence="4 5">SPL73</strain>
    </source>
</reference>
<accession>A0A419TCX5</accession>
<gene>
    <name evidence="4" type="ORF">BET01_03050</name>
</gene>
<protein>
    <recommendedName>
        <fullName evidence="2">Biotin transporter</fullName>
    </recommendedName>
</protein>
<dbReference type="PANTHER" id="PTHR34295:SF1">
    <property type="entry name" value="BIOTIN TRANSPORTER BIOY"/>
    <property type="match status" value="1"/>
</dbReference>
<dbReference type="PANTHER" id="PTHR34295">
    <property type="entry name" value="BIOTIN TRANSPORTER BIOY"/>
    <property type="match status" value="1"/>
</dbReference>
<evidence type="ECO:0000256" key="2">
    <source>
        <dbReference type="PIRNR" id="PIRNR016661"/>
    </source>
</evidence>
<dbReference type="InterPro" id="IPR003784">
    <property type="entry name" value="BioY"/>
</dbReference>
<dbReference type="GO" id="GO:0005886">
    <property type="term" value="C:plasma membrane"/>
    <property type="evidence" value="ECO:0007669"/>
    <property type="project" value="UniProtKB-SubCell"/>
</dbReference>
<name>A0A419TCX5_9FIRM</name>
<keyword evidence="2 3" id="KW-0472">Membrane</keyword>
<organism evidence="4 5">
    <name type="scientific">Lacrimispora algidixylanolytica</name>
    <dbReference type="NCBI Taxonomy" id="94868"/>
    <lineage>
        <taxon>Bacteria</taxon>
        <taxon>Bacillati</taxon>
        <taxon>Bacillota</taxon>
        <taxon>Clostridia</taxon>
        <taxon>Lachnospirales</taxon>
        <taxon>Lachnospiraceae</taxon>
        <taxon>Lacrimispora</taxon>
    </lineage>
</organism>
<feature type="transmembrane region" description="Helical" evidence="3">
    <location>
        <begin position="48"/>
        <end position="66"/>
    </location>
</feature>